<dbReference type="EMBL" id="LAZR01016910">
    <property type="protein sequence ID" value="KKM02508.1"/>
    <property type="molecule type" value="Genomic_DNA"/>
</dbReference>
<accession>A0A0F9JU92</accession>
<reference evidence="1" key="1">
    <citation type="journal article" date="2015" name="Nature">
        <title>Complex archaea that bridge the gap between prokaryotes and eukaryotes.</title>
        <authorList>
            <person name="Spang A."/>
            <person name="Saw J.H."/>
            <person name="Jorgensen S.L."/>
            <person name="Zaremba-Niedzwiedzka K."/>
            <person name="Martijn J."/>
            <person name="Lind A.E."/>
            <person name="van Eijk R."/>
            <person name="Schleper C."/>
            <person name="Guy L."/>
            <person name="Ettema T.J."/>
        </authorList>
    </citation>
    <scope>NUCLEOTIDE SEQUENCE</scope>
</reference>
<proteinExistence type="predicted"/>
<organism evidence="1">
    <name type="scientific">marine sediment metagenome</name>
    <dbReference type="NCBI Taxonomy" id="412755"/>
    <lineage>
        <taxon>unclassified sequences</taxon>
        <taxon>metagenomes</taxon>
        <taxon>ecological metagenomes</taxon>
    </lineage>
</organism>
<protein>
    <recommendedName>
        <fullName evidence="2">Bacterial Ig-like domain-containing protein</fullName>
    </recommendedName>
</protein>
<evidence type="ECO:0008006" key="2">
    <source>
        <dbReference type="Google" id="ProtNLM"/>
    </source>
</evidence>
<sequence>MNLNLKKQKIPFWAWIIIALLLLIVLSQKGIINIPFIPGTIFDPDDTPTGTCSLSLNKSLIAAGETVRGTIYGESLANCIIYARLNSGIWTNIGSYRLDPNGQFSYEIPVNIPGVYEVLLICVDSVGISCKTNTEILTVIGGTNP</sequence>
<gene>
    <name evidence="1" type="ORF">LCGC14_1783730</name>
</gene>
<name>A0A0F9JU92_9ZZZZ</name>
<evidence type="ECO:0000313" key="1">
    <source>
        <dbReference type="EMBL" id="KKM02508.1"/>
    </source>
</evidence>
<dbReference type="AlphaFoldDB" id="A0A0F9JU92"/>
<comment type="caution">
    <text evidence="1">The sequence shown here is derived from an EMBL/GenBank/DDBJ whole genome shotgun (WGS) entry which is preliminary data.</text>
</comment>